<evidence type="ECO:0000313" key="2">
    <source>
        <dbReference type="Proteomes" id="UP000515909"/>
    </source>
</evidence>
<gene>
    <name evidence="1" type="ORF">HCR03_18645</name>
</gene>
<dbReference type="Proteomes" id="UP000515909">
    <property type="component" value="Chromosome"/>
</dbReference>
<protein>
    <submittedName>
        <fullName evidence="1">DsrE family protein</fullName>
    </submittedName>
</protein>
<proteinExistence type="predicted"/>
<name>A0A7G8TGF5_9FIRM</name>
<dbReference type="InterPro" id="IPR003787">
    <property type="entry name" value="Sulphur_relay_DsrE/F-like"/>
</dbReference>
<organism evidence="1 2">
    <name type="scientific">Caproicibacter fermentans</name>
    <dbReference type="NCBI Taxonomy" id="2576756"/>
    <lineage>
        <taxon>Bacteria</taxon>
        <taxon>Bacillati</taxon>
        <taxon>Bacillota</taxon>
        <taxon>Clostridia</taxon>
        <taxon>Eubacteriales</taxon>
        <taxon>Acutalibacteraceae</taxon>
        <taxon>Caproicibacter</taxon>
    </lineage>
</organism>
<dbReference type="Gene3D" id="3.40.1260.10">
    <property type="entry name" value="DsrEFH-like"/>
    <property type="match status" value="1"/>
</dbReference>
<sequence length="113" mass="12759">MLKDQLYILWTNADPITSQKMVLMYATNSMLNSWWKSVTVILWGAPAGLAAENASVQERIKIARQAGVRFSACKACADQLNVTDQLLNLGIEVEYWGERLTEILKEDQKIITI</sequence>
<dbReference type="EMBL" id="CP060286">
    <property type="protein sequence ID" value="QNK42696.1"/>
    <property type="molecule type" value="Genomic_DNA"/>
</dbReference>
<dbReference type="InterPro" id="IPR027396">
    <property type="entry name" value="DsrEFH-like"/>
</dbReference>
<dbReference type="AlphaFoldDB" id="A0A7G8TGF5"/>
<dbReference type="Pfam" id="PF02635">
    <property type="entry name" value="DsrE"/>
    <property type="match status" value="1"/>
</dbReference>
<evidence type="ECO:0000313" key="1">
    <source>
        <dbReference type="EMBL" id="QNK42696.1"/>
    </source>
</evidence>
<dbReference type="SUPFAM" id="SSF75169">
    <property type="entry name" value="DsrEFH-like"/>
    <property type="match status" value="1"/>
</dbReference>
<reference evidence="1 2" key="1">
    <citation type="submission" date="2020-08" db="EMBL/GenBank/DDBJ databases">
        <title>The isolate Caproiciproducens sp. 7D4C2 produces n-caproate at mildly acidic conditions from hexoses: genome and rBOX comparison with related strains and chain-elongating bacteria.</title>
        <authorList>
            <person name="Esquivel-Elizondo S."/>
            <person name="Bagci C."/>
            <person name="Temovska M."/>
            <person name="Jeon B.S."/>
            <person name="Bessarab I."/>
            <person name="Williams R.B.H."/>
            <person name="Huson D.H."/>
            <person name="Angenent L.T."/>
        </authorList>
    </citation>
    <scope>NUCLEOTIDE SEQUENCE [LARGE SCALE GENOMIC DNA]</scope>
    <source>
        <strain evidence="1 2">7D4C2</strain>
    </source>
</reference>
<accession>A0A7G8TGF5</accession>
<dbReference type="KEGG" id="cfem:HCR03_18645"/>